<evidence type="ECO:0000313" key="2">
    <source>
        <dbReference type="Proteomes" id="UP000824890"/>
    </source>
</evidence>
<keyword evidence="2" id="KW-1185">Reference proteome</keyword>
<feature type="non-terminal residue" evidence="1">
    <location>
        <position position="1"/>
    </location>
</feature>
<protein>
    <recommendedName>
        <fullName evidence="3">RNase H type-1 domain-containing protein</fullName>
    </recommendedName>
</protein>
<dbReference type="Proteomes" id="UP000824890">
    <property type="component" value="Unassembled WGS sequence"/>
</dbReference>
<evidence type="ECO:0008006" key="3">
    <source>
        <dbReference type="Google" id="ProtNLM"/>
    </source>
</evidence>
<name>A0ABQ8DJ05_BRANA</name>
<dbReference type="EMBL" id="JAGKQM010000004">
    <property type="protein sequence ID" value="KAH0928435.1"/>
    <property type="molecule type" value="Genomic_DNA"/>
</dbReference>
<organism evidence="1 2">
    <name type="scientific">Brassica napus</name>
    <name type="common">Rape</name>
    <dbReference type="NCBI Taxonomy" id="3708"/>
    <lineage>
        <taxon>Eukaryota</taxon>
        <taxon>Viridiplantae</taxon>
        <taxon>Streptophyta</taxon>
        <taxon>Embryophyta</taxon>
        <taxon>Tracheophyta</taxon>
        <taxon>Spermatophyta</taxon>
        <taxon>Magnoliopsida</taxon>
        <taxon>eudicotyledons</taxon>
        <taxon>Gunneridae</taxon>
        <taxon>Pentapetalae</taxon>
        <taxon>rosids</taxon>
        <taxon>malvids</taxon>
        <taxon>Brassicales</taxon>
        <taxon>Brassicaceae</taxon>
        <taxon>Brassiceae</taxon>
        <taxon>Brassica</taxon>
    </lineage>
</organism>
<sequence length="121" mass="13866">ECFSRTPPSNLSQEEQPLGPRCSIDASWHQDAVLFGGGMVLTDEDGVKIIKDEKEDDWPSLSVEFEEFYHLHSMFNFCFICFILRSCNVRADSLAKGVRSCGLIFSIFSNWMDHTNYRETS</sequence>
<reference evidence="1 2" key="1">
    <citation type="submission" date="2021-05" db="EMBL/GenBank/DDBJ databases">
        <title>Genome Assembly of Synthetic Allotetraploid Brassica napus Reveals Homoeologous Exchanges between Subgenomes.</title>
        <authorList>
            <person name="Davis J.T."/>
        </authorList>
    </citation>
    <scope>NUCLEOTIDE SEQUENCE [LARGE SCALE GENOMIC DNA]</scope>
    <source>
        <strain evidence="2">cv. Da-Ae</strain>
        <tissue evidence="1">Seedling</tissue>
    </source>
</reference>
<accession>A0ABQ8DJ05</accession>
<evidence type="ECO:0000313" key="1">
    <source>
        <dbReference type="EMBL" id="KAH0928435.1"/>
    </source>
</evidence>
<proteinExistence type="predicted"/>
<gene>
    <name evidence="1" type="ORF">HID58_014162</name>
</gene>
<comment type="caution">
    <text evidence="1">The sequence shown here is derived from an EMBL/GenBank/DDBJ whole genome shotgun (WGS) entry which is preliminary data.</text>
</comment>